<sequence>MSVAAVSCQLVTGLHDMHVDDSGCGPAGTPCGGTCASGEETPLGTCGDDGTCSAKPRSCAPYTCDASGTECATSCSTSRDCSDAVCDTSSGTCQACGWTPDESVDEVYKRCGLQGDGTCNESGINTANQPVTLDASEHPVVLVCNGEQCNGALVTCRGPFPCEVVCNDNSCEDLDLRCSDTGRCSLKCNGSGCSGNVKVTCKANSCSVDCRGLGDGPTQPAIHRECGSSCSCSETPECGGGGGGGGGGVVGGGDSGQTPWQGDARDSG</sequence>
<accession>A0A150SW09</accession>
<dbReference type="EMBL" id="JEMB01000533">
    <property type="protein sequence ID" value="KYF96478.1"/>
    <property type="molecule type" value="Genomic_DNA"/>
</dbReference>
<name>A0A150SW09_SORCE</name>
<evidence type="ECO:0000313" key="2">
    <source>
        <dbReference type="EMBL" id="KYF96478.1"/>
    </source>
</evidence>
<dbReference type="AlphaFoldDB" id="A0A150SW09"/>
<feature type="compositionally biased region" description="Gly residues" evidence="1">
    <location>
        <begin position="243"/>
        <end position="255"/>
    </location>
</feature>
<protein>
    <submittedName>
        <fullName evidence="2">Uncharacterized protein</fullName>
    </submittedName>
</protein>
<comment type="caution">
    <text evidence="2">The sequence shown here is derived from an EMBL/GenBank/DDBJ whole genome shotgun (WGS) entry which is preliminary data.</text>
</comment>
<evidence type="ECO:0000313" key="3">
    <source>
        <dbReference type="Proteomes" id="UP000075635"/>
    </source>
</evidence>
<dbReference type="Proteomes" id="UP000075635">
    <property type="component" value="Unassembled WGS sequence"/>
</dbReference>
<proteinExistence type="predicted"/>
<evidence type="ECO:0000256" key="1">
    <source>
        <dbReference type="SAM" id="MobiDB-lite"/>
    </source>
</evidence>
<reference evidence="2 3" key="1">
    <citation type="submission" date="2014-02" db="EMBL/GenBank/DDBJ databases">
        <title>The small core and large imbalanced accessory genome model reveals a collaborative survival strategy of Sorangium cellulosum strains in nature.</title>
        <authorList>
            <person name="Han K."/>
            <person name="Peng R."/>
            <person name="Blom J."/>
            <person name="Li Y.-Z."/>
        </authorList>
    </citation>
    <scope>NUCLEOTIDE SEQUENCE [LARGE SCALE GENOMIC DNA]</scope>
    <source>
        <strain evidence="2 3">So0011-07</strain>
    </source>
</reference>
<feature type="region of interest" description="Disordered" evidence="1">
    <location>
        <begin position="243"/>
        <end position="268"/>
    </location>
</feature>
<gene>
    <name evidence="2" type="ORF">BE17_30160</name>
</gene>
<organism evidence="2 3">
    <name type="scientific">Sorangium cellulosum</name>
    <name type="common">Polyangium cellulosum</name>
    <dbReference type="NCBI Taxonomy" id="56"/>
    <lineage>
        <taxon>Bacteria</taxon>
        <taxon>Pseudomonadati</taxon>
        <taxon>Myxococcota</taxon>
        <taxon>Polyangia</taxon>
        <taxon>Polyangiales</taxon>
        <taxon>Polyangiaceae</taxon>
        <taxon>Sorangium</taxon>
    </lineage>
</organism>